<dbReference type="EMBL" id="BT062550">
    <property type="protein sequence ID" value="ACN27247.1"/>
    <property type="molecule type" value="mRNA"/>
</dbReference>
<name>C0P2N1_MAIZE</name>
<feature type="compositionally biased region" description="Low complexity" evidence="1">
    <location>
        <begin position="1"/>
        <end position="15"/>
    </location>
</feature>
<protein>
    <submittedName>
        <fullName evidence="2">Uncharacterized protein</fullName>
    </submittedName>
</protein>
<sequence>MAGFSCSLGSLRSSSHQPLNTAPPSHMTMPSWPPLLYSPGSPWSLTVAAPARIESNFLRRGRPLCSPRVQFSGAPLSYP</sequence>
<dbReference type="HOGENOM" id="CLU_2609546_0_0_1"/>
<evidence type="ECO:0000256" key="1">
    <source>
        <dbReference type="SAM" id="MobiDB-lite"/>
    </source>
</evidence>
<reference evidence="2" key="1">
    <citation type="journal article" date="2009" name="PLoS Genet.">
        <title>Sequencing, mapping, and analysis of 27,455 maize full-length cDNAs.</title>
        <authorList>
            <person name="Soderlund C."/>
            <person name="Descour A."/>
            <person name="Kudrna D."/>
            <person name="Bomhoff M."/>
            <person name="Boyd L."/>
            <person name="Currie J."/>
            <person name="Angelova A."/>
            <person name="Collura K."/>
            <person name="Wissotski M."/>
            <person name="Ashley E."/>
            <person name="Morrow D."/>
            <person name="Fernandes J."/>
            <person name="Walbot V."/>
            <person name="Yu Y."/>
        </authorList>
    </citation>
    <scope>NUCLEOTIDE SEQUENCE</scope>
    <source>
        <strain evidence="2">B73</strain>
    </source>
</reference>
<dbReference type="AlphaFoldDB" id="C0P2N1"/>
<feature type="region of interest" description="Disordered" evidence="1">
    <location>
        <begin position="1"/>
        <end position="26"/>
    </location>
</feature>
<accession>C0P2N1</accession>
<organism evidence="2">
    <name type="scientific">Zea mays</name>
    <name type="common">Maize</name>
    <dbReference type="NCBI Taxonomy" id="4577"/>
    <lineage>
        <taxon>Eukaryota</taxon>
        <taxon>Viridiplantae</taxon>
        <taxon>Streptophyta</taxon>
        <taxon>Embryophyta</taxon>
        <taxon>Tracheophyta</taxon>
        <taxon>Spermatophyta</taxon>
        <taxon>Magnoliopsida</taxon>
        <taxon>Liliopsida</taxon>
        <taxon>Poales</taxon>
        <taxon>Poaceae</taxon>
        <taxon>PACMAD clade</taxon>
        <taxon>Panicoideae</taxon>
        <taxon>Andropogonodae</taxon>
        <taxon>Andropogoneae</taxon>
        <taxon>Tripsacinae</taxon>
        <taxon>Zea</taxon>
    </lineage>
</organism>
<evidence type="ECO:0000313" key="2">
    <source>
        <dbReference type="EMBL" id="ACN27247.1"/>
    </source>
</evidence>
<proteinExistence type="evidence at transcript level"/>